<evidence type="ECO:0000313" key="3">
    <source>
        <dbReference type="Proteomes" id="UP001341840"/>
    </source>
</evidence>
<dbReference type="EMBL" id="JASCZI010030315">
    <property type="protein sequence ID" value="MED6121169.1"/>
    <property type="molecule type" value="Genomic_DNA"/>
</dbReference>
<name>A0ABU6RBH3_9FABA</name>
<reference evidence="2 3" key="1">
    <citation type="journal article" date="2023" name="Plants (Basel)">
        <title>Bridging the Gap: Combining Genomics and Transcriptomics Approaches to Understand Stylosanthes scabra, an Orphan Legume from the Brazilian Caatinga.</title>
        <authorList>
            <person name="Ferreira-Neto J.R.C."/>
            <person name="da Silva M.D."/>
            <person name="Binneck E."/>
            <person name="de Melo N.F."/>
            <person name="da Silva R.H."/>
            <person name="de Melo A.L.T.M."/>
            <person name="Pandolfi V."/>
            <person name="Bustamante F.O."/>
            <person name="Brasileiro-Vidal A.C."/>
            <person name="Benko-Iseppon A.M."/>
        </authorList>
    </citation>
    <scope>NUCLEOTIDE SEQUENCE [LARGE SCALE GENOMIC DNA]</scope>
    <source>
        <tissue evidence="2">Leaves</tissue>
    </source>
</reference>
<dbReference type="Proteomes" id="UP001341840">
    <property type="component" value="Unassembled WGS sequence"/>
</dbReference>
<evidence type="ECO:0000256" key="1">
    <source>
        <dbReference type="SAM" id="MobiDB-lite"/>
    </source>
</evidence>
<protein>
    <submittedName>
        <fullName evidence="2">Uncharacterized protein</fullName>
    </submittedName>
</protein>
<organism evidence="2 3">
    <name type="scientific">Stylosanthes scabra</name>
    <dbReference type="NCBI Taxonomy" id="79078"/>
    <lineage>
        <taxon>Eukaryota</taxon>
        <taxon>Viridiplantae</taxon>
        <taxon>Streptophyta</taxon>
        <taxon>Embryophyta</taxon>
        <taxon>Tracheophyta</taxon>
        <taxon>Spermatophyta</taxon>
        <taxon>Magnoliopsida</taxon>
        <taxon>eudicotyledons</taxon>
        <taxon>Gunneridae</taxon>
        <taxon>Pentapetalae</taxon>
        <taxon>rosids</taxon>
        <taxon>fabids</taxon>
        <taxon>Fabales</taxon>
        <taxon>Fabaceae</taxon>
        <taxon>Papilionoideae</taxon>
        <taxon>50 kb inversion clade</taxon>
        <taxon>dalbergioids sensu lato</taxon>
        <taxon>Dalbergieae</taxon>
        <taxon>Pterocarpus clade</taxon>
        <taxon>Stylosanthes</taxon>
    </lineage>
</organism>
<proteinExistence type="predicted"/>
<comment type="caution">
    <text evidence="2">The sequence shown here is derived from an EMBL/GenBank/DDBJ whole genome shotgun (WGS) entry which is preliminary data.</text>
</comment>
<gene>
    <name evidence="2" type="ORF">PIB30_027654</name>
</gene>
<feature type="region of interest" description="Disordered" evidence="1">
    <location>
        <begin position="400"/>
        <end position="419"/>
    </location>
</feature>
<evidence type="ECO:0000313" key="2">
    <source>
        <dbReference type="EMBL" id="MED6121169.1"/>
    </source>
</evidence>
<sequence>METGRCLWMVTNQNIFGFRVENLELLGKNNNDARERDSEPIILPHLPFDFRFKLPKPNLHPFLFDSNIFFAGGSPDFSPDASPHYSTTMYQLSSDSDAIAEVEAAGTIPVAPTLMYQCNVANIQGDVYLLVHDSLTQESKLGFWVLRSGSSPNKQWHPLPPPPTLRYYLTNDKPPYVYHHWWSSSIWNDKLFLNASFDSEEIKSLDNTFIYYVYHPEKDDDPWQRRELNSSGLGHALCHPNIAAVPSLGKVANCDVTLTWMPGDWDPTYTSDVKIYALLVDKHDNVLRQECLPHEAMAIPFSFNSNSINVNFVDLGEGKVCVLIGGIEARRGCYPNPILCVLVLKLGLVQEEQEEGQRFLSVDQVLVNRVYDMAPYIVYNSLEAPQSSFLSSFKHYPYSQGSNSPKKEPKLASGTSPTNPRAILELPLFKEAAKLASGTNPSQPRTILKQE</sequence>
<accession>A0ABU6RBH3</accession>
<keyword evidence="3" id="KW-1185">Reference proteome</keyword>